<feature type="transmembrane region" description="Helical" evidence="2">
    <location>
        <begin position="60"/>
        <end position="87"/>
    </location>
</feature>
<sequence>MLPGRSEPPRVTAGHTGYDRTMEHAATRHTAGENAGPAGRSGPRDRERPGDGEHRLLRRIAVAVGIGLVVLILVAVAIYAAAFLMLAPMMQ</sequence>
<feature type="region of interest" description="Disordered" evidence="1">
    <location>
        <begin position="1"/>
        <end position="52"/>
    </location>
</feature>
<evidence type="ECO:0000313" key="3">
    <source>
        <dbReference type="EMBL" id="GAT15293.1"/>
    </source>
</evidence>
<dbReference type="AlphaFoldDB" id="A0A117IMH6"/>
<evidence type="ECO:0000313" key="4">
    <source>
        <dbReference type="Proteomes" id="UP000069654"/>
    </source>
</evidence>
<proteinExistence type="predicted"/>
<evidence type="ECO:0000256" key="2">
    <source>
        <dbReference type="SAM" id="Phobius"/>
    </source>
</evidence>
<keyword evidence="2" id="KW-0812">Transmembrane</keyword>
<organism evidence="3 4">
    <name type="scientific">Mycolicibacterium thermoresistibile</name>
    <name type="common">Mycobacterium thermoresistibile</name>
    <dbReference type="NCBI Taxonomy" id="1797"/>
    <lineage>
        <taxon>Bacteria</taxon>
        <taxon>Bacillati</taxon>
        <taxon>Actinomycetota</taxon>
        <taxon>Actinomycetes</taxon>
        <taxon>Mycobacteriales</taxon>
        <taxon>Mycobacteriaceae</taxon>
        <taxon>Mycolicibacterium</taxon>
    </lineage>
</organism>
<dbReference type="Proteomes" id="UP000069654">
    <property type="component" value="Unassembled WGS sequence"/>
</dbReference>
<dbReference type="EMBL" id="BCTB01000017">
    <property type="protein sequence ID" value="GAT15293.1"/>
    <property type="molecule type" value="Genomic_DNA"/>
</dbReference>
<keyword evidence="2" id="KW-1133">Transmembrane helix</keyword>
<name>A0A117IMH6_MYCTH</name>
<reference evidence="4" key="2">
    <citation type="submission" date="2016-02" db="EMBL/GenBank/DDBJ databases">
        <title>Draft genome sequence of five rapidly growing Mycobacterium species.</title>
        <authorList>
            <person name="Katahira K."/>
            <person name="Gotou Y."/>
            <person name="Iida K."/>
            <person name="Ogura Y."/>
            <person name="Hayashi T."/>
        </authorList>
    </citation>
    <scope>NUCLEOTIDE SEQUENCE [LARGE SCALE GENOMIC DNA]</scope>
    <source>
        <strain evidence="4">JCM6362</strain>
    </source>
</reference>
<comment type="caution">
    <text evidence="3">The sequence shown here is derived from an EMBL/GenBank/DDBJ whole genome shotgun (WGS) entry which is preliminary data.</text>
</comment>
<gene>
    <name evidence="3" type="ORF">RMCT_2263</name>
</gene>
<accession>A0A117IMH6</accession>
<keyword evidence="2" id="KW-0472">Membrane</keyword>
<reference evidence="3 4" key="1">
    <citation type="journal article" date="2016" name="Genome Announc.">
        <title>Draft Genome Sequences of Five Rapidly Growing Mycobacterium Species, M. thermoresistibile, M. fortuitum subsp. acetamidolyticum, M. canariasense, M. brisbanense, and M. novocastrense.</title>
        <authorList>
            <person name="Katahira K."/>
            <person name="Ogura Y."/>
            <person name="Gotoh Y."/>
            <person name="Hayashi T."/>
        </authorList>
    </citation>
    <scope>NUCLEOTIDE SEQUENCE [LARGE SCALE GENOMIC DNA]</scope>
    <source>
        <strain evidence="3 4">JCM6362</strain>
    </source>
</reference>
<dbReference type="STRING" id="1797.RMCT_2263"/>
<protein>
    <submittedName>
        <fullName evidence="3">Uncharacterized protein</fullName>
    </submittedName>
</protein>
<feature type="compositionally biased region" description="Basic and acidic residues" evidence="1">
    <location>
        <begin position="17"/>
        <end position="26"/>
    </location>
</feature>
<evidence type="ECO:0000256" key="1">
    <source>
        <dbReference type="SAM" id="MobiDB-lite"/>
    </source>
</evidence>
<feature type="compositionally biased region" description="Basic and acidic residues" evidence="1">
    <location>
        <begin position="42"/>
        <end position="52"/>
    </location>
</feature>